<dbReference type="STRING" id="54914.AV540_06240"/>
<dbReference type="Gene3D" id="3.90.25.10">
    <property type="entry name" value="UDP-galactose 4-epimerase, domain 1"/>
    <property type="match status" value="1"/>
</dbReference>
<dbReference type="Pfam" id="PF16363">
    <property type="entry name" value="GDP_Man_Dehyd"/>
    <property type="match status" value="1"/>
</dbReference>
<dbReference type="InterPro" id="IPR036291">
    <property type="entry name" value="NAD(P)-bd_dom_sf"/>
</dbReference>
<keyword evidence="3" id="KW-1185">Reference proteome</keyword>
<dbReference type="Proteomes" id="UP000316882">
    <property type="component" value="Unassembled WGS sequence"/>
</dbReference>
<protein>
    <submittedName>
        <fullName evidence="2">CDP-glucose 4,6-dehydratase</fullName>
    </submittedName>
</protein>
<organism evidence="2 3">
    <name type="scientific">Brevibacillus parabrevis</name>
    <dbReference type="NCBI Taxonomy" id="54914"/>
    <lineage>
        <taxon>Bacteria</taxon>
        <taxon>Bacillati</taxon>
        <taxon>Bacillota</taxon>
        <taxon>Bacilli</taxon>
        <taxon>Bacillales</taxon>
        <taxon>Paenibacillaceae</taxon>
        <taxon>Brevibacillus</taxon>
    </lineage>
</organism>
<dbReference type="AlphaFoldDB" id="A0A4Y3PLT4"/>
<gene>
    <name evidence="2" type="primary">rfbG</name>
    <name evidence="2" type="ORF">BPA01_50720</name>
</gene>
<dbReference type="EMBL" id="BJMH01000043">
    <property type="protein sequence ID" value="GEB35492.1"/>
    <property type="molecule type" value="Genomic_DNA"/>
</dbReference>
<sequence>MMMRPDAAFWQGKRVFLTGHTGFKGSWMCLLLHRLGAQVTGYALAPPTHPSLFELCRIDSLIDSVSGDIRDSQQLQTALLQAKPDIVIHMAAQPLVGLSYQEPVATYETNVMGTVYLLEAVRLARNAGIPIRALVNVTTDKCYENKEWPWGYREVDTLGGHDPYSNSKACAEMVTACYRAAFFQQDGQAQDLPPIGLATARAGNVIGGGDFTGGRLIPDLLRSLLADQPMQLRHPQAVRPWQHVLESLHGYLLLAQRLYGDSLRYSCSWNFGPDANDAKSVEWLAARLCQKWGKQATYEVDERASFHETTYLRLDSSQAREKLGWRPHWTIEQALDRIVEWTRAYQQQADMRQVCFAHIDQYGKEGAS</sequence>
<dbReference type="NCBIfam" id="TIGR02622">
    <property type="entry name" value="CDP_4_6_dhtase"/>
    <property type="match status" value="1"/>
</dbReference>
<dbReference type="SUPFAM" id="SSF51735">
    <property type="entry name" value="NAD(P)-binding Rossmann-fold domains"/>
    <property type="match status" value="1"/>
</dbReference>
<accession>A0A4Y3PLT4</accession>
<name>A0A4Y3PLT4_BREPA</name>
<comment type="caution">
    <text evidence="2">The sequence shown here is derived from an EMBL/GenBank/DDBJ whole genome shotgun (WGS) entry which is preliminary data.</text>
</comment>
<dbReference type="InterPro" id="IPR013445">
    <property type="entry name" value="CDP_4_6_deHydtase"/>
</dbReference>
<reference evidence="2 3" key="1">
    <citation type="submission" date="2019-06" db="EMBL/GenBank/DDBJ databases">
        <title>Whole genome shotgun sequence of Brevibacillus parabrevis NBRC 12334.</title>
        <authorList>
            <person name="Hosoyama A."/>
            <person name="Uohara A."/>
            <person name="Ohji S."/>
            <person name="Ichikawa N."/>
        </authorList>
    </citation>
    <scope>NUCLEOTIDE SEQUENCE [LARGE SCALE GENOMIC DNA]</scope>
    <source>
        <strain evidence="2 3">NBRC 12334</strain>
    </source>
</reference>
<feature type="domain" description="NAD(P)-binding" evidence="1">
    <location>
        <begin position="17"/>
        <end position="336"/>
    </location>
</feature>
<evidence type="ECO:0000313" key="2">
    <source>
        <dbReference type="EMBL" id="GEB35492.1"/>
    </source>
</evidence>
<dbReference type="Gene3D" id="3.40.50.720">
    <property type="entry name" value="NAD(P)-binding Rossmann-like Domain"/>
    <property type="match status" value="1"/>
</dbReference>
<dbReference type="CDD" id="cd05252">
    <property type="entry name" value="CDP_GD_SDR_e"/>
    <property type="match status" value="1"/>
</dbReference>
<proteinExistence type="predicted"/>
<dbReference type="InterPro" id="IPR016040">
    <property type="entry name" value="NAD(P)-bd_dom"/>
</dbReference>
<dbReference type="PANTHER" id="PTHR43000">
    <property type="entry name" value="DTDP-D-GLUCOSE 4,6-DEHYDRATASE-RELATED"/>
    <property type="match status" value="1"/>
</dbReference>
<evidence type="ECO:0000313" key="3">
    <source>
        <dbReference type="Proteomes" id="UP000316882"/>
    </source>
</evidence>
<evidence type="ECO:0000259" key="1">
    <source>
        <dbReference type="Pfam" id="PF16363"/>
    </source>
</evidence>